<evidence type="ECO:0000259" key="2">
    <source>
        <dbReference type="Pfam" id="PF09990"/>
    </source>
</evidence>
<name>A0A3N1HQ38_9ACTN</name>
<evidence type="ECO:0000313" key="4">
    <source>
        <dbReference type="Proteomes" id="UP000276232"/>
    </source>
</evidence>
<feature type="compositionally biased region" description="Low complexity" evidence="1">
    <location>
        <begin position="14"/>
        <end position="25"/>
    </location>
</feature>
<dbReference type="InterPro" id="IPR019251">
    <property type="entry name" value="DUF2231_TM"/>
</dbReference>
<evidence type="ECO:0000313" key="3">
    <source>
        <dbReference type="EMBL" id="ROP44634.1"/>
    </source>
</evidence>
<accession>A0A3N1HQ38</accession>
<gene>
    <name evidence="3" type="ORF">EDC03_0760</name>
</gene>
<dbReference type="AlphaFoldDB" id="A0A3N1HQ38"/>
<keyword evidence="4" id="KW-1185">Reference proteome</keyword>
<proteinExistence type="predicted"/>
<sequence>MTTTAAPGPGPSGAPGAAGASAREGGPTEGGVATTPRPLAVRAVQALERARWLDAPADAEQRVATKLLTASPGLLALLRGRPSGHAVHPPMTDVPIGAWLSASALDLLGGEKARPASRLLLGLGCVTALPTFTTGLAEWVGTSGGDKRVGFVHAVTNGASWAGYAASWWVRRDDDKHGLGVALALGSGVVAAVGGYLGGHLSVGRDIGTRDPAFADDPAARELSSPHRR</sequence>
<dbReference type="InParanoid" id="A0A3N1HQ38"/>
<comment type="caution">
    <text evidence="3">The sequence shown here is derived from an EMBL/GenBank/DDBJ whole genome shotgun (WGS) entry which is preliminary data.</text>
</comment>
<dbReference type="Pfam" id="PF09990">
    <property type="entry name" value="DUF2231"/>
    <property type="match status" value="1"/>
</dbReference>
<dbReference type="RefSeq" id="WP_123378895.1">
    <property type="nucleotide sequence ID" value="NZ_RJKN01000002.1"/>
</dbReference>
<feature type="region of interest" description="Disordered" evidence="1">
    <location>
        <begin position="1"/>
        <end position="37"/>
    </location>
</feature>
<protein>
    <recommendedName>
        <fullName evidence="2">DUF2231 domain-containing protein</fullName>
    </recommendedName>
</protein>
<dbReference type="EMBL" id="RJKN01000002">
    <property type="protein sequence ID" value="ROP44634.1"/>
    <property type="molecule type" value="Genomic_DNA"/>
</dbReference>
<dbReference type="Proteomes" id="UP000276232">
    <property type="component" value="Unassembled WGS sequence"/>
</dbReference>
<reference evidence="3 4" key="1">
    <citation type="journal article" date="2015" name="Stand. Genomic Sci.">
        <title>Genomic Encyclopedia of Bacterial and Archaeal Type Strains, Phase III: the genomes of soil and plant-associated and newly described type strains.</title>
        <authorList>
            <person name="Whitman W.B."/>
            <person name="Woyke T."/>
            <person name="Klenk H.P."/>
            <person name="Zhou Y."/>
            <person name="Lilburn T.G."/>
            <person name="Beck B.J."/>
            <person name="De Vos P."/>
            <person name="Vandamme P."/>
            <person name="Eisen J.A."/>
            <person name="Garrity G."/>
            <person name="Hugenholtz P."/>
            <person name="Kyrpides N.C."/>
        </authorList>
    </citation>
    <scope>NUCLEOTIDE SEQUENCE [LARGE SCALE GENOMIC DNA]</scope>
    <source>
        <strain evidence="3 4">CECT 7306</strain>
    </source>
</reference>
<feature type="domain" description="DUF2231" evidence="2">
    <location>
        <begin position="84"/>
        <end position="209"/>
    </location>
</feature>
<dbReference type="OrthoDB" id="9795104at2"/>
<evidence type="ECO:0000256" key="1">
    <source>
        <dbReference type="SAM" id="MobiDB-lite"/>
    </source>
</evidence>
<organism evidence="3 4">
    <name type="scientific">Pseudokineococcus lusitanus</name>
    <dbReference type="NCBI Taxonomy" id="763993"/>
    <lineage>
        <taxon>Bacteria</taxon>
        <taxon>Bacillati</taxon>
        <taxon>Actinomycetota</taxon>
        <taxon>Actinomycetes</taxon>
        <taxon>Kineosporiales</taxon>
        <taxon>Kineosporiaceae</taxon>
        <taxon>Pseudokineococcus</taxon>
    </lineage>
</organism>